<keyword evidence="1" id="KW-1133">Transmembrane helix</keyword>
<name>A0A098LJN2_9BACT</name>
<feature type="transmembrane region" description="Helical" evidence="1">
    <location>
        <begin position="410"/>
        <end position="429"/>
    </location>
</feature>
<dbReference type="Proteomes" id="UP000030185">
    <property type="component" value="Unassembled WGS sequence"/>
</dbReference>
<feature type="transmembrane region" description="Helical" evidence="1">
    <location>
        <begin position="382"/>
        <end position="404"/>
    </location>
</feature>
<feature type="transmembrane region" description="Helical" evidence="1">
    <location>
        <begin position="47"/>
        <end position="68"/>
    </location>
</feature>
<feature type="transmembrane region" description="Helical" evidence="1">
    <location>
        <begin position="227"/>
        <end position="244"/>
    </location>
</feature>
<protein>
    <recommendedName>
        <fullName evidence="4">Glycosyltransferase RgtA/B/C/D-like domain-containing protein</fullName>
    </recommendedName>
</protein>
<proteinExistence type="predicted"/>
<evidence type="ECO:0000313" key="3">
    <source>
        <dbReference type="Proteomes" id="UP000030185"/>
    </source>
</evidence>
<evidence type="ECO:0000256" key="1">
    <source>
        <dbReference type="SAM" id="Phobius"/>
    </source>
</evidence>
<dbReference type="STRING" id="153721.MYP_3492"/>
<reference evidence="2 3" key="1">
    <citation type="submission" date="2014-09" db="EMBL/GenBank/DDBJ databases">
        <title>Sporocytophaga myxococcoides PG-01 genome sequencing.</title>
        <authorList>
            <person name="Liu L."/>
            <person name="Gao P.J."/>
            <person name="Chen G.J."/>
            <person name="Wang L.S."/>
        </authorList>
    </citation>
    <scope>NUCLEOTIDE SEQUENCE [LARGE SCALE GENOMIC DNA]</scope>
    <source>
        <strain evidence="2 3">PG-01</strain>
    </source>
</reference>
<feature type="transmembrane region" description="Helical" evidence="1">
    <location>
        <begin position="178"/>
        <end position="197"/>
    </location>
</feature>
<feature type="transmembrane region" description="Helical" evidence="1">
    <location>
        <begin position="436"/>
        <end position="452"/>
    </location>
</feature>
<organism evidence="2 3">
    <name type="scientific">Sporocytophaga myxococcoides</name>
    <dbReference type="NCBI Taxonomy" id="153721"/>
    <lineage>
        <taxon>Bacteria</taxon>
        <taxon>Pseudomonadati</taxon>
        <taxon>Bacteroidota</taxon>
        <taxon>Cytophagia</taxon>
        <taxon>Cytophagales</taxon>
        <taxon>Cytophagaceae</taxon>
        <taxon>Sporocytophaga</taxon>
    </lineage>
</organism>
<keyword evidence="1" id="KW-0812">Transmembrane</keyword>
<sequence>MMASIALLLSGSFLLGYEKSINALITLFNKEERKEFVFAIATKELFLKVRIYFMILLVCNFGISLYLWNKLEYLLISLNDTLRSLFKDCIAFYCSMTKTERLLAVIILVSLIWHRLYLMFNLPVNSDEIWMFQSFGKNNPLLSFFWYPLPSNHVLQTFVSRIFLYFSPYSLVSMRFPVVLAGIVTYILYCVIADTFLNNKRHTLLSAVIFAASAGVNTSLVYARGYAFTMIFTLLLIYFILKIFREGKSSPGDYAMIYFSIVMGFVSVFSFAYNFVTVVGFFIIYLILKGRVQDAGKLIAFSILSIVTVLVIYGPIFIVNGWDAVFIPPHTNEYLNTVLKDHIRVKIIDWFIGVHDAAPVIISALAVLPVILWFVKKDEVSRLILSLTIFSMLIPWVIMFGHQVYPFGRMLNFIWIFIAIEGGILFSLIKTKMNEKFFSFSLLVALIMVFGLNEISLKNGVFGKHLKTGHHSEKIAEKLLAENRRNVYFENSEYSMMAEYLYAKSGIPISFAYSKNEAVDAVVINRASTPAPWILDKFKLKYQDEDVCIYVP</sequence>
<feature type="transmembrane region" description="Helical" evidence="1">
    <location>
        <begin position="102"/>
        <end position="124"/>
    </location>
</feature>
<gene>
    <name evidence="2" type="ORF">MYP_3492</name>
</gene>
<dbReference type="EMBL" id="BBLT01000007">
    <property type="protein sequence ID" value="GAL86263.1"/>
    <property type="molecule type" value="Genomic_DNA"/>
</dbReference>
<feature type="transmembrane region" description="Helical" evidence="1">
    <location>
        <begin position="298"/>
        <end position="319"/>
    </location>
</feature>
<comment type="caution">
    <text evidence="2">The sequence shown here is derived from an EMBL/GenBank/DDBJ whole genome shotgun (WGS) entry which is preliminary data.</text>
</comment>
<evidence type="ECO:0008006" key="4">
    <source>
        <dbReference type="Google" id="ProtNLM"/>
    </source>
</evidence>
<dbReference type="AlphaFoldDB" id="A0A098LJN2"/>
<feature type="transmembrane region" description="Helical" evidence="1">
    <location>
        <begin position="256"/>
        <end position="286"/>
    </location>
</feature>
<accession>A0A098LJN2</accession>
<evidence type="ECO:0000313" key="2">
    <source>
        <dbReference type="EMBL" id="GAL86263.1"/>
    </source>
</evidence>
<keyword evidence="3" id="KW-1185">Reference proteome</keyword>
<feature type="transmembrane region" description="Helical" evidence="1">
    <location>
        <begin position="357"/>
        <end position="375"/>
    </location>
</feature>
<keyword evidence="1" id="KW-0472">Membrane</keyword>